<keyword evidence="2" id="KW-0479">Metal-binding</keyword>
<dbReference type="GO" id="GO:0017004">
    <property type="term" value="P:cytochrome complex assembly"/>
    <property type="evidence" value="ECO:0007669"/>
    <property type="project" value="UniProtKB-KW"/>
</dbReference>
<dbReference type="EMBL" id="PVNL01000100">
    <property type="protein sequence ID" value="PRQ04936.1"/>
    <property type="molecule type" value="Genomic_DNA"/>
</dbReference>
<dbReference type="GO" id="GO:0005886">
    <property type="term" value="C:plasma membrane"/>
    <property type="evidence" value="ECO:0007669"/>
    <property type="project" value="InterPro"/>
</dbReference>
<organism evidence="6 7">
    <name type="scientific">Enhygromyxa salina</name>
    <dbReference type="NCBI Taxonomy" id="215803"/>
    <lineage>
        <taxon>Bacteria</taxon>
        <taxon>Pseudomonadati</taxon>
        <taxon>Myxococcota</taxon>
        <taxon>Polyangia</taxon>
        <taxon>Nannocystales</taxon>
        <taxon>Nannocystaceae</taxon>
        <taxon>Enhygromyxa</taxon>
    </lineage>
</organism>
<evidence type="ECO:0000256" key="5">
    <source>
        <dbReference type="SAM" id="Phobius"/>
    </source>
</evidence>
<dbReference type="GO" id="GO:0017003">
    <property type="term" value="P:protein-heme linkage"/>
    <property type="evidence" value="ECO:0007669"/>
    <property type="project" value="InterPro"/>
</dbReference>
<accession>A0A2S9YIT3</accession>
<dbReference type="Gene3D" id="2.40.50.140">
    <property type="entry name" value="Nucleic acid-binding proteins"/>
    <property type="match status" value="1"/>
</dbReference>
<name>A0A2S9YIT3_9BACT</name>
<gene>
    <name evidence="6" type="ORF">ENSA7_48670</name>
</gene>
<evidence type="ECO:0000256" key="1">
    <source>
        <dbReference type="ARBA" id="ARBA00004370"/>
    </source>
</evidence>
<evidence type="ECO:0000256" key="4">
    <source>
        <dbReference type="ARBA" id="ARBA00023136"/>
    </source>
</evidence>
<feature type="transmembrane region" description="Helical" evidence="5">
    <location>
        <begin position="6"/>
        <end position="24"/>
    </location>
</feature>
<dbReference type="Pfam" id="PF03100">
    <property type="entry name" value="CcmE"/>
    <property type="match status" value="1"/>
</dbReference>
<proteinExistence type="predicted"/>
<comment type="caution">
    <text evidence="6">The sequence shown here is derived from an EMBL/GenBank/DDBJ whole genome shotgun (WGS) entry which is preliminary data.</text>
</comment>
<dbReference type="InterPro" id="IPR012340">
    <property type="entry name" value="NA-bd_OB-fold"/>
</dbReference>
<comment type="subcellular location">
    <subcellularLocation>
        <location evidence="1">Membrane</location>
    </subcellularLocation>
</comment>
<keyword evidence="2" id="KW-0349">Heme</keyword>
<evidence type="ECO:0000313" key="6">
    <source>
        <dbReference type="EMBL" id="PRQ04936.1"/>
    </source>
</evidence>
<keyword evidence="5" id="KW-0812">Transmembrane</keyword>
<keyword evidence="3" id="KW-0201">Cytochrome c-type biogenesis</keyword>
<keyword evidence="2" id="KW-0408">Iron</keyword>
<dbReference type="Proteomes" id="UP000238823">
    <property type="component" value="Unassembled WGS sequence"/>
</dbReference>
<evidence type="ECO:0000256" key="2">
    <source>
        <dbReference type="ARBA" id="ARBA00022617"/>
    </source>
</evidence>
<dbReference type="GO" id="GO:0020037">
    <property type="term" value="F:heme binding"/>
    <property type="evidence" value="ECO:0007669"/>
    <property type="project" value="InterPro"/>
</dbReference>
<keyword evidence="5" id="KW-1133">Transmembrane helix</keyword>
<dbReference type="RefSeq" id="WP_106091771.1">
    <property type="nucleotide sequence ID" value="NZ_PVNL01000100.1"/>
</dbReference>
<evidence type="ECO:0000256" key="3">
    <source>
        <dbReference type="ARBA" id="ARBA00022748"/>
    </source>
</evidence>
<reference evidence="6 7" key="1">
    <citation type="submission" date="2018-03" db="EMBL/GenBank/DDBJ databases">
        <title>Draft Genome Sequences of the Obligatory Marine Myxobacteria Enhygromyxa salina SWB007.</title>
        <authorList>
            <person name="Poehlein A."/>
            <person name="Moghaddam J.A."/>
            <person name="Harms H."/>
            <person name="Alanjari M."/>
            <person name="Koenig G.M."/>
            <person name="Daniel R."/>
            <person name="Schaeberle T.F."/>
        </authorList>
    </citation>
    <scope>NUCLEOTIDE SEQUENCE [LARGE SCALE GENOMIC DNA]</scope>
    <source>
        <strain evidence="6 7">SWB007</strain>
    </source>
</reference>
<dbReference type="InterPro" id="IPR036127">
    <property type="entry name" value="CcmE-like_sf"/>
</dbReference>
<dbReference type="OrthoDB" id="9794828at2"/>
<sequence>MALSTGTQIGIGLAVIGAVAFLVFSSPDEGVLEYVYADKVVASPDDFVDREFKVHGNVVEGTLAQDPSDDTYHFVIEFKGKRLKVIYDNLLPDTFVEGGEVVLTGTLDPQAMIIRSTEMTAKCPSKYEEEEAAPVKRS</sequence>
<dbReference type="SUPFAM" id="SSF82093">
    <property type="entry name" value="Heme chaperone CcmE"/>
    <property type="match status" value="1"/>
</dbReference>
<keyword evidence="4 5" id="KW-0472">Membrane</keyword>
<dbReference type="AlphaFoldDB" id="A0A2S9YIT3"/>
<dbReference type="InterPro" id="IPR004329">
    <property type="entry name" value="CcmE"/>
</dbReference>
<protein>
    <submittedName>
        <fullName evidence="6">Cytochrome c-type biogenesis protein CcmE</fullName>
    </submittedName>
</protein>
<evidence type="ECO:0000313" key="7">
    <source>
        <dbReference type="Proteomes" id="UP000238823"/>
    </source>
</evidence>